<dbReference type="Proteomes" id="UP000274391">
    <property type="component" value="Unassembled WGS sequence"/>
</dbReference>
<feature type="transmembrane region" description="Helical" evidence="2">
    <location>
        <begin position="136"/>
        <end position="157"/>
    </location>
</feature>
<feature type="transmembrane region" description="Helical" evidence="2">
    <location>
        <begin position="235"/>
        <end position="256"/>
    </location>
</feature>
<evidence type="ECO:0000259" key="3">
    <source>
        <dbReference type="SMART" id="SM00014"/>
    </source>
</evidence>
<comment type="caution">
    <text evidence="4">The sequence shown here is derived from an EMBL/GenBank/DDBJ whole genome shotgun (WGS) entry which is preliminary data.</text>
</comment>
<reference evidence="4 5" key="1">
    <citation type="submission" date="2018-11" db="EMBL/GenBank/DDBJ databases">
        <title>YIM 102482-1 draft genome.</title>
        <authorList>
            <person name="Li G."/>
            <person name="Jiang Y."/>
        </authorList>
    </citation>
    <scope>NUCLEOTIDE SEQUENCE [LARGE SCALE GENOMIC DNA]</scope>
    <source>
        <strain evidence="4 5">YIM 102482-1</strain>
    </source>
</reference>
<evidence type="ECO:0000313" key="5">
    <source>
        <dbReference type="Proteomes" id="UP000274391"/>
    </source>
</evidence>
<dbReference type="PANTHER" id="PTHR14969">
    <property type="entry name" value="SPHINGOSINE-1-PHOSPHATE PHOSPHOHYDROLASE"/>
    <property type="match status" value="1"/>
</dbReference>
<proteinExistence type="predicted"/>
<keyword evidence="2" id="KW-0812">Transmembrane</keyword>
<dbReference type="InterPro" id="IPR000326">
    <property type="entry name" value="PAP2/HPO"/>
</dbReference>
<feature type="transmembrane region" description="Helical" evidence="2">
    <location>
        <begin position="177"/>
        <end position="196"/>
    </location>
</feature>
<evidence type="ECO:0000256" key="1">
    <source>
        <dbReference type="SAM" id="MobiDB-lite"/>
    </source>
</evidence>
<dbReference type="EMBL" id="RQVS01000016">
    <property type="protein sequence ID" value="RRJ85850.1"/>
    <property type="molecule type" value="Genomic_DNA"/>
</dbReference>
<protein>
    <submittedName>
        <fullName evidence="4">Phosphatase PAP2 family protein</fullName>
    </submittedName>
</protein>
<feature type="domain" description="Phosphatidic acid phosphatase type 2/haloperoxidase" evidence="3">
    <location>
        <begin position="136"/>
        <end position="250"/>
    </location>
</feature>
<evidence type="ECO:0000256" key="2">
    <source>
        <dbReference type="SAM" id="Phobius"/>
    </source>
</evidence>
<dbReference type="SUPFAM" id="SSF48317">
    <property type="entry name" value="Acid phosphatase/Vanadium-dependent haloperoxidase"/>
    <property type="match status" value="1"/>
</dbReference>
<dbReference type="AlphaFoldDB" id="A0A3P3VT75"/>
<feature type="transmembrane region" description="Helical" evidence="2">
    <location>
        <begin position="203"/>
        <end position="223"/>
    </location>
</feature>
<evidence type="ECO:0000313" key="4">
    <source>
        <dbReference type="EMBL" id="RRJ85850.1"/>
    </source>
</evidence>
<gene>
    <name evidence="4" type="ORF">EG850_11515</name>
</gene>
<feature type="transmembrane region" description="Helical" evidence="2">
    <location>
        <begin position="109"/>
        <end position="129"/>
    </location>
</feature>
<feature type="transmembrane region" description="Helical" evidence="2">
    <location>
        <begin position="43"/>
        <end position="64"/>
    </location>
</feature>
<dbReference type="Gene3D" id="1.20.144.10">
    <property type="entry name" value="Phosphatidic acid phosphatase type 2/haloperoxidase"/>
    <property type="match status" value="2"/>
</dbReference>
<keyword evidence="2" id="KW-0472">Membrane</keyword>
<feature type="region of interest" description="Disordered" evidence="1">
    <location>
        <begin position="1"/>
        <end position="23"/>
    </location>
</feature>
<dbReference type="Pfam" id="PF01569">
    <property type="entry name" value="PAP2"/>
    <property type="match status" value="1"/>
</dbReference>
<accession>A0A3P3VT75</accession>
<dbReference type="InterPro" id="IPR036938">
    <property type="entry name" value="PAP2/HPO_sf"/>
</dbReference>
<dbReference type="RefSeq" id="WP_124973619.1">
    <property type="nucleotide sequence ID" value="NZ_RQVS01000016.1"/>
</dbReference>
<dbReference type="PANTHER" id="PTHR14969:SF13">
    <property type="entry name" value="AT30094P"/>
    <property type="match status" value="1"/>
</dbReference>
<sequence>MHSEPRAEESRRAEAVADALADPKSRDHPGWVARVLGPVARWLGPWATLTATLAVGLLIVAAALSSFDEVWEWSRDATRTQQLDIPVHEWAIASRDGWLTGILTVITELAGKIGMPIFAAALATLLCVTARSWRPLLLVAIAAGGSLLLTTTLKTAAGRDRPPQSDALPPFESSPSFPSGHTLNAAVILLIVAYCCFLQIDQLAWRIVAYAGCFVFVLAVAWSRIYLGHHWLTDVVGAMALGAAWAGVVILGHQTFSTVREYRKKRAAH</sequence>
<keyword evidence="2" id="KW-1133">Transmembrane helix</keyword>
<organism evidence="4 5">
    <name type="scientific">Gulosibacter macacae</name>
    <dbReference type="NCBI Taxonomy" id="2488791"/>
    <lineage>
        <taxon>Bacteria</taxon>
        <taxon>Bacillati</taxon>
        <taxon>Actinomycetota</taxon>
        <taxon>Actinomycetes</taxon>
        <taxon>Micrococcales</taxon>
        <taxon>Microbacteriaceae</taxon>
        <taxon>Gulosibacter</taxon>
    </lineage>
</organism>
<dbReference type="OrthoDB" id="5289372at2"/>
<dbReference type="CDD" id="cd03392">
    <property type="entry name" value="PAP2_like_2"/>
    <property type="match status" value="1"/>
</dbReference>
<name>A0A3P3VT75_9MICO</name>
<keyword evidence="5" id="KW-1185">Reference proteome</keyword>
<dbReference type="SMART" id="SM00014">
    <property type="entry name" value="acidPPc"/>
    <property type="match status" value="1"/>
</dbReference>